<reference evidence="14 15" key="1">
    <citation type="submission" date="2019-12" db="EMBL/GenBank/DDBJ databases">
        <authorList>
            <person name="Yang R."/>
        </authorList>
    </citation>
    <scope>NUCLEOTIDE SEQUENCE [LARGE SCALE GENOMIC DNA]</scope>
    <source>
        <strain evidence="14 15">DONG20-135</strain>
    </source>
</reference>
<organism evidence="14 15">
    <name type="scientific">Copranaerobaculum intestinale</name>
    <dbReference type="NCBI Taxonomy" id="2692629"/>
    <lineage>
        <taxon>Bacteria</taxon>
        <taxon>Bacillati</taxon>
        <taxon>Bacillota</taxon>
        <taxon>Erysipelotrichia</taxon>
        <taxon>Erysipelotrichales</taxon>
        <taxon>Erysipelotrichaceae</taxon>
        <taxon>Copranaerobaculum</taxon>
    </lineage>
</organism>
<accession>A0A6N8U4F8</accession>
<reference evidence="14 15" key="2">
    <citation type="submission" date="2020-01" db="EMBL/GenBank/DDBJ databases">
        <title>Clostridiaceae sp. nov. isolated from the gut of human by culturomics.</title>
        <authorList>
            <person name="Chang Y."/>
        </authorList>
    </citation>
    <scope>NUCLEOTIDE SEQUENCE [LARGE SCALE GENOMIC DNA]</scope>
    <source>
        <strain evidence="14 15">DONG20-135</strain>
    </source>
</reference>
<keyword evidence="9" id="KW-0520">NAD</keyword>
<dbReference type="PANTHER" id="PTHR43014">
    <property type="entry name" value="MERCURIC REDUCTASE"/>
    <property type="match status" value="1"/>
</dbReference>
<dbReference type="PRINTS" id="PR00368">
    <property type="entry name" value="FADPNR"/>
</dbReference>
<dbReference type="GO" id="GO:0003955">
    <property type="term" value="F:NAD(P)H dehydrogenase (quinone) activity"/>
    <property type="evidence" value="ECO:0007669"/>
    <property type="project" value="TreeGrafter"/>
</dbReference>
<dbReference type="GO" id="GO:0050660">
    <property type="term" value="F:flavin adenine dinucleotide binding"/>
    <property type="evidence" value="ECO:0007669"/>
    <property type="project" value="TreeGrafter"/>
</dbReference>
<keyword evidence="6" id="KW-1015">Disulfide bond</keyword>
<dbReference type="Gene3D" id="3.30.390.30">
    <property type="match status" value="1"/>
</dbReference>
<gene>
    <name evidence="14" type="ORF">GSF08_03835</name>
</gene>
<dbReference type="EMBL" id="WUUQ01000001">
    <property type="protein sequence ID" value="MXQ73066.1"/>
    <property type="molecule type" value="Genomic_DNA"/>
</dbReference>
<dbReference type="SUPFAM" id="SSF55424">
    <property type="entry name" value="FAD/NAD-linked reductases, dimerisation (C-terminal) domain"/>
    <property type="match status" value="1"/>
</dbReference>
<dbReference type="GO" id="GO:0016668">
    <property type="term" value="F:oxidoreductase activity, acting on a sulfur group of donors, NAD(P) as acceptor"/>
    <property type="evidence" value="ECO:0007669"/>
    <property type="project" value="InterPro"/>
</dbReference>
<dbReference type="PANTHER" id="PTHR43014:SF4">
    <property type="entry name" value="PYRIDINE NUCLEOTIDE-DISULFIDE OXIDOREDUCTASE RCLA-RELATED"/>
    <property type="match status" value="1"/>
</dbReference>
<keyword evidence="15" id="KW-1185">Reference proteome</keyword>
<keyword evidence="4" id="KW-0521">NADP</keyword>
<dbReference type="PROSITE" id="PS00076">
    <property type="entry name" value="PYRIDINE_REDOX_1"/>
    <property type="match status" value="1"/>
</dbReference>
<evidence type="ECO:0000256" key="10">
    <source>
        <dbReference type="PIRSR" id="PIRSR000350-4"/>
    </source>
</evidence>
<dbReference type="Pfam" id="PF07992">
    <property type="entry name" value="Pyr_redox_2"/>
    <property type="match status" value="1"/>
</dbReference>
<evidence type="ECO:0000256" key="2">
    <source>
        <dbReference type="ARBA" id="ARBA00022630"/>
    </source>
</evidence>
<feature type="binding site" evidence="9">
    <location>
        <begin position="139"/>
        <end position="141"/>
    </location>
    <ligand>
        <name>FAD</name>
        <dbReference type="ChEBI" id="CHEBI:57692"/>
    </ligand>
</feature>
<dbReference type="Proteomes" id="UP000434036">
    <property type="component" value="Unassembled WGS sequence"/>
</dbReference>
<dbReference type="Pfam" id="PF02852">
    <property type="entry name" value="Pyr_redox_dim"/>
    <property type="match status" value="1"/>
</dbReference>
<evidence type="ECO:0000256" key="9">
    <source>
        <dbReference type="PIRSR" id="PIRSR000350-3"/>
    </source>
</evidence>
<dbReference type="InterPro" id="IPR001100">
    <property type="entry name" value="Pyr_nuc-diS_OxRdtase"/>
</dbReference>
<evidence type="ECO:0000259" key="12">
    <source>
        <dbReference type="Pfam" id="PF02852"/>
    </source>
</evidence>
<evidence type="ECO:0000256" key="3">
    <source>
        <dbReference type="ARBA" id="ARBA00022827"/>
    </source>
</evidence>
<evidence type="ECO:0000313" key="14">
    <source>
        <dbReference type="EMBL" id="MXQ73066.1"/>
    </source>
</evidence>
<keyword evidence="2 11" id="KW-0285">Flavoprotein</keyword>
<feature type="domain" description="Pyridine nucleotide-disulphide oxidoreductase dimerisation" evidence="12">
    <location>
        <begin position="341"/>
        <end position="448"/>
    </location>
</feature>
<dbReference type="FunFam" id="3.30.390.30:FF:000001">
    <property type="entry name" value="Dihydrolipoyl dehydrogenase"/>
    <property type="match status" value="1"/>
</dbReference>
<dbReference type="PIRSF" id="PIRSF000350">
    <property type="entry name" value="Mercury_reductase_MerA"/>
    <property type="match status" value="1"/>
</dbReference>
<dbReference type="InterPro" id="IPR016156">
    <property type="entry name" value="FAD/NAD-linked_Rdtase_dimer_sf"/>
</dbReference>
<keyword evidence="7 11" id="KW-0676">Redox-active center</keyword>
<keyword evidence="9" id="KW-0547">Nucleotide-binding</keyword>
<dbReference type="InterPro" id="IPR012999">
    <property type="entry name" value="Pyr_OxRdtase_I_AS"/>
</dbReference>
<feature type="active site" description="Proton acceptor" evidence="8">
    <location>
        <position position="439"/>
    </location>
</feature>
<protein>
    <submittedName>
        <fullName evidence="14">FAD-dependent oxidoreductase</fullName>
    </submittedName>
</protein>
<feature type="binding site" evidence="9">
    <location>
        <position position="305"/>
    </location>
    <ligand>
        <name>NAD(+)</name>
        <dbReference type="ChEBI" id="CHEBI:57540"/>
    </ligand>
</feature>
<comment type="cofactor">
    <cofactor evidence="9">
        <name>FAD</name>
        <dbReference type="ChEBI" id="CHEBI:57692"/>
    </cofactor>
    <text evidence="9">Binds 1 FAD per subunit.</text>
</comment>
<evidence type="ECO:0000256" key="1">
    <source>
        <dbReference type="ARBA" id="ARBA00007532"/>
    </source>
</evidence>
<feature type="domain" description="FAD/NAD(P)-binding" evidence="13">
    <location>
        <begin position="5"/>
        <end position="316"/>
    </location>
</feature>
<dbReference type="InterPro" id="IPR004099">
    <property type="entry name" value="Pyr_nucl-diS_OxRdtase_dimer"/>
</dbReference>
<evidence type="ECO:0000313" key="15">
    <source>
        <dbReference type="Proteomes" id="UP000434036"/>
    </source>
</evidence>
<sequence length="452" mass="49448">MKQFDSIIIGFGKGGKTLAGHLAKQGKKVAVIEKSDMMYGGTCINVGCIPSKSLVHSAAESKLHNDVSFTEKAVLYRKAIEEKRSLTAKLRKKNYHKLSDHPNITVINGEASFLSSTSIAVKQEEGIEELQAPNIFINTGSSSVIPAIKGIDNNPYVFYSDTLMNLDKLPKHLIIIGGGYIGLEFASMYANFGSKVTVLQHGGIFLPKEDEDIAAEIRGNLEAQGIQFLLNADTQEITSDGNVLVEVAGSLTALSADAVLIAVGRRANVEGLHLEAAGVEQTERGAVKTNEWRQTTAENIFAMGDVVGGLQFTYVSLDDYRIVSNYLDGKKTYSEKSRQHVPYSVFMEIPFSRVGMNEREAKQAGFEIKVMKLPAMAIPKAQVLKKPAGLLKAVIDVETNKILGAMLLCEESYEMINLVKLAMDLNADYTVLRDQIFTHPTMSEALNDLFSM</sequence>
<evidence type="ECO:0000256" key="8">
    <source>
        <dbReference type="PIRSR" id="PIRSR000350-2"/>
    </source>
</evidence>
<evidence type="ECO:0000256" key="4">
    <source>
        <dbReference type="ARBA" id="ARBA00022857"/>
    </source>
</evidence>
<dbReference type="AlphaFoldDB" id="A0A6N8U4F8"/>
<keyword evidence="3 9" id="KW-0274">FAD</keyword>
<dbReference type="SUPFAM" id="SSF51905">
    <property type="entry name" value="FAD/NAD(P)-binding domain"/>
    <property type="match status" value="1"/>
</dbReference>
<comment type="caution">
    <text evidence="14">The sequence shown here is derived from an EMBL/GenBank/DDBJ whole genome shotgun (WGS) entry which is preliminary data.</text>
</comment>
<dbReference type="InterPro" id="IPR036188">
    <property type="entry name" value="FAD/NAD-bd_sf"/>
</dbReference>
<evidence type="ECO:0000256" key="7">
    <source>
        <dbReference type="ARBA" id="ARBA00023284"/>
    </source>
</evidence>
<proteinExistence type="inferred from homology"/>
<feature type="binding site" evidence="9">
    <location>
        <position position="264"/>
    </location>
    <ligand>
        <name>NAD(+)</name>
        <dbReference type="ChEBI" id="CHEBI:57540"/>
    </ligand>
</feature>
<feature type="binding site" evidence="9">
    <location>
        <begin position="177"/>
        <end position="184"/>
    </location>
    <ligand>
        <name>NAD(+)</name>
        <dbReference type="ChEBI" id="CHEBI:57540"/>
    </ligand>
</feature>
<name>A0A6N8U4F8_9FIRM</name>
<evidence type="ECO:0000256" key="5">
    <source>
        <dbReference type="ARBA" id="ARBA00023002"/>
    </source>
</evidence>
<feature type="disulfide bond" description="Redox-active" evidence="10">
    <location>
        <begin position="43"/>
        <end position="48"/>
    </location>
</feature>
<evidence type="ECO:0000259" key="13">
    <source>
        <dbReference type="Pfam" id="PF07992"/>
    </source>
</evidence>
<dbReference type="PRINTS" id="PR00411">
    <property type="entry name" value="PNDRDTASEI"/>
</dbReference>
<dbReference type="Gene3D" id="3.50.50.60">
    <property type="entry name" value="FAD/NAD(P)-binding domain"/>
    <property type="match status" value="2"/>
</dbReference>
<keyword evidence="5 11" id="KW-0560">Oxidoreductase</keyword>
<evidence type="ECO:0000256" key="6">
    <source>
        <dbReference type="ARBA" id="ARBA00023157"/>
    </source>
</evidence>
<dbReference type="RefSeq" id="WP_160624491.1">
    <property type="nucleotide sequence ID" value="NZ_WUUQ01000001.1"/>
</dbReference>
<comment type="similarity">
    <text evidence="1 11">Belongs to the class-I pyridine nucleotide-disulfide oxidoreductase family.</text>
</comment>
<dbReference type="InterPro" id="IPR023753">
    <property type="entry name" value="FAD/NAD-binding_dom"/>
</dbReference>
<evidence type="ECO:0000256" key="11">
    <source>
        <dbReference type="RuleBase" id="RU003691"/>
    </source>
</evidence>
<feature type="binding site" evidence="9">
    <location>
        <position position="52"/>
    </location>
    <ligand>
        <name>FAD</name>
        <dbReference type="ChEBI" id="CHEBI:57692"/>
    </ligand>
</feature>